<evidence type="ECO:0000313" key="2">
    <source>
        <dbReference type="Proteomes" id="UP000030649"/>
    </source>
</evidence>
<evidence type="ECO:0000313" key="1">
    <source>
        <dbReference type="EMBL" id="ERG90204.1"/>
    </source>
</evidence>
<dbReference type="HOGENOM" id="CLU_2949240_0_0_2"/>
<sequence>MTLIDRHENKTVFDDLLSEGSLASNLCVQILSEIFMTMLNGLVVIEFYRESRHLVHSRL</sequence>
<protein>
    <submittedName>
        <fullName evidence="1">Uncharacterized protein</fullName>
    </submittedName>
</protein>
<dbReference type="EMBL" id="KE356560">
    <property type="protein sequence ID" value="ERG90204.1"/>
    <property type="molecule type" value="Genomic_DNA"/>
</dbReference>
<reference evidence="1 2" key="1">
    <citation type="journal article" date="2013" name="PLoS ONE">
        <title>Assembly-driven community genomics of a hypersaline microbial ecosystem.</title>
        <authorList>
            <person name="Podell S."/>
            <person name="Ugalde J.A."/>
            <person name="Narasingarao P."/>
            <person name="Banfield J.F."/>
            <person name="Heidelberg K.B."/>
            <person name="Allen E.E."/>
        </authorList>
    </citation>
    <scope>NUCLEOTIDE SEQUENCE [LARGE SCALE GENOMIC DNA]</scope>
    <source>
        <strain evidence="2">J07HQW1</strain>
    </source>
</reference>
<proteinExistence type="predicted"/>
<accession>U1MKS2</accession>
<organism evidence="1 2">
    <name type="scientific">Haloquadratum walsbyi J07HQW1</name>
    <dbReference type="NCBI Taxonomy" id="1238424"/>
    <lineage>
        <taxon>Archaea</taxon>
        <taxon>Methanobacteriati</taxon>
        <taxon>Methanobacteriota</taxon>
        <taxon>Stenosarchaea group</taxon>
        <taxon>Halobacteria</taxon>
        <taxon>Halobacteriales</taxon>
        <taxon>Haloferacaceae</taxon>
        <taxon>Haloquadratum</taxon>
    </lineage>
</organism>
<gene>
    <name evidence="1" type="ORF">J07HQW1_00222</name>
</gene>
<dbReference type="Proteomes" id="UP000030649">
    <property type="component" value="Unassembled WGS sequence"/>
</dbReference>
<dbReference type="AlphaFoldDB" id="U1MKS2"/>
<name>U1MKS2_9EURY</name>